<dbReference type="Proteomes" id="UP000185511">
    <property type="component" value="Chromosome"/>
</dbReference>
<evidence type="ECO:0000313" key="3">
    <source>
        <dbReference type="Proteomes" id="UP000185511"/>
    </source>
</evidence>
<evidence type="ECO:0000313" key="2">
    <source>
        <dbReference type="EMBL" id="APU12496.1"/>
    </source>
</evidence>
<dbReference type="SUPFAM" id="SSF46785">
    <property type="entry name" value="Winged helix' DNA-binding domain"/>
    <property type="match status" value="1"/>
</dbReference>
<sequence length="255" mass="27407">MSETDPIDTARVDTTRPDTTQHTTRPETTRRDTTGPERTLPGGRAHPGTTPLGTAPPDTADAGTADDTTSGGPQAIRPASARAAATSTTASRSPVVTGRQAAPDGRVPLDVAVGARTVAAEPWVMWETLIAAVQRWTVQPADALRNCHGISVYDYRLLRLLARAPRPMRKAIANTALDLPPRSLDHSVTRLADRGYLTVTGRGNEKRLALTDFGIEFLEAVIDTLRTVTSDSLPSTALPPRDRAVLVTLLNRLRR</sequence>
<accession>A0AAC9L7U6</accession>
<feature type="region of interest" description="Disordered" evidence="1">
    <location>
        <begin position="1"/>
        <end position="102"/>
    </location>
</feature>
<dbReference type="InterPro" id="IPR036388">
    <property type="entry name" value="WH-like_DNA-bd_sf"/>
</dbReference>
<evidence type="ECO:0000256" key="1">
    <source>
        <dbReference type="SAM" id="MobiDB-lite"/>
    </source>
</evidence>
<reference evidence="3" key="1">
    <citation type="submission" date="2016-06" db="EMBL/GenBank/DDBJ databases">
        <title>Complete genome sequence of Actinoalloteichus fjordicus DSM 46855 (=ADI127-17), type strain of the new species Actinoalloteichus fjordicus.</title>
        <authorList>
            <person name="Ruckert C."/>
            <person name="Nouioui I."/>
            <person name="Willmese J."/>
            <person name="van Wezel G."/>
            <person name="Klenk H.-P."/>
            <person name="Kalinowski J."/>
            <person name="Zotchev S.B."/>
        </authorList>
    </citation>
    <scope>NUCLEOTIDE SEQUENCE [LARGE SCALE GENOMIC DNA]</scope>
    <source>
        <strain evidence="3">ADI127-7</strain>
    </source>
</reference>
<dbReference type="KEGG" id="acad:UA74_02045"/>
<feature type="compositionally biased region" description="Basic and acidic residues" evidence="1">
    <location>
        <begin position="24"/>
        <end position="35"/>
    </location>
</feature>
<dbReference type="Gene3D" id="1.10.10.10">
    <property type="entry name" value="Winged helix-like DNA-binding domain superfamily/Winged helix DNA-binding domain"/>
    <property type="match status" value="1"/>
</dbReference>
<dbReference type="InterPro" id="IPR036390">
    <property type="entry name" value="WH_DNA-bd_sf"/>
</dbReference>
<proteinExistence type="predicted"/>
<protein>
    <submittedName>
        <fullName evidence="2">Uncharacterized protein</fullName>
    </submittedName>
</protein>
<organism evidence="2 3">
    <name type="scientific">Actinoalloteichus fjordicus</name>
    <dbReference type="NCBI Taxonomy" id="1612552"/>
    <lineage>
        <taxon>Bacteria</taxon>
        <taxon>Bacillati</taxon>
        <taxon>Actinomycetota</taxon>
        <taxon>Actinomycetes</taxon>
        <taxon>Pseudonocardiales</taxon>
        <taxon>Pseudonocardiaceae</taxon>
        <taxon>Actinoalloteichus</taxon>
    </lineage>
</organism>
<dbReference type="RefSeq" id="WP_075738381.1">
    <property type="nucleotide sequence ID" value="NZ_CP016076.1"/>
</dbReference>
<gene>
    <name evidence="2" type="ORF">UA74_02045</name>
</gene>
<name>A0AAC9L7U6_9PSEU</name>
<feature type="compositionally biased region" description="Low complexity" evidence="1">
    <location>
        <begin position="53"/>
        <end position="97"/>
    </location>
</feature>
<dbReference type="EMBL" id="CP016076">
    <property type="protein sequence ID" value="APU12496.1"/>
    <property type="molecule type" value="Genomic_DNA"/>
</dbReference>
<keyword evidence="3" id="KW-1185">Reference proteome</keyword>
<dbReference type="AlphaFoldDB" id="A0AAC9L7U6"/>